<evidence type="ECO:0000313" key="4">
    <source>
        <dbReference type="Proteomes" id="UP000219215"/>
    </source>
</evidence>
<dbReference type="InterPro" id="IPR050472">
    <property type="entry name" value="Anth_synth/Amidotransfase"/>
</dbReference>
<dbReference type="CDD" id="cd01743">
    <property type="entry name" value="GATase1_Anthranilate_Synthase"/>
    <property type="match status" value="1"/>
</dbReference>
<dbReference type="GO" id="GO:0004049">
    <property type="term" value="F:anthranilate synthase activity"/>
    <property type="evidence" value="ECO:0007669"/>
    <property type="project" value="UniProtKB-EC"/>
</dbReference>
<proteinExistence type="predicted"/>
<keyword evidence="4" id="KW-1185">Reference proteome</keyword>
<dbReference type="SUPFAM" id="SSF52317">
    <property type="entry name" value="Class I glutamine amidotransferase-like"/>
    <property type="match status" value="1"/>
</dbReference>
<dbReference type="InterPro" id="IPR017926">
    <property type="entry name" value="GATASE"/>
</dbReference>
<dbReference type="PANTHER" id="PTHR43418:SF4">
    <property type="entry name" value="MULTIFUNCTIONAL TRYPTOPHAN BIOSYNTHESIS PROTEIN"/>
    <property type="match status" value="1"/>
</dbReference>
<evidence type="ECO:0000256" key="1">
    <source>
        <dbReference type="ARBA" id="ARBA00022962"/>
    </source>
</evidence>
<dbReference type="Pfam" id="PF00117">
    <property type="entry name" value="GATase"/>
    <property type="match status" value="1"/>
</dbReference>
<organism evidence="3 4">
    <name type="scientific">Pseudodesulfovibrio profundus</name>
    <dbReference type="NCBI Taxonomy" id="57320"/>
    <lineage>
        <taxon>Bacteria</taxon>
        <taxon>Pseudomonadati</taxon>
        <taxon>Thermodesulfobacteriota</taxon>
        <taxon>Desulfovibrionia</taxon>
        <taxon>Desulfovibrionales</taxon>
        <taxon>Desulfovibrionaceae</taxon>
    </lineage>
</organism>
<dbReference type="EMBL" id="LT907975">
    <property type="protein sequence ID" value="SOB58693.1"/>
    <property type="molecule type" value="Genomic_DNA"/>
</dbReference>
<dbReference type="Gene3D" id="3.40.50.880">
    <property type="match status" value="1"/>
</dbReference>
<gene>
    <name evidence="3" type="primary">trpG</name>
    <name evidence="3" type="ORF">DPRO_1793</name>
</gene>
<dbReference type="AlphaFoldDB" id="A0A2C8F9H5"/>
<dbReference type="EC" id="4.1.3.27" evidence="3"/>
<evidence type="ECO:0000259" key="2">
    <source>
        <dbReference type="Pfam" id="PF00117"/>
    </source>
</evidence>
<dbReference type="PRINTS" id="PR00097">
    <property type="entry name" value="ANTSNTHASEII"/>
</dbReference>
<name>A0A2C8F9H5_9BACT</name>
<dbReference type="GO" id="GO:0005829">
    <property type="term" value="C:cytosol"/>
    <property type="evidence" value="ECO:0007669"/>
    <property type="project" value="TreeGrafter"/>
</dbReference>
<feature type="domain" description="Glutamine amidotransferase" evidence="2">
    <location>
        <begin position="16"/>
        <end position="183"/>
    </location>
</feature>
<accession>A0A2C8F9H5</accession>
<dbReference type="PRINTS" id="PR00096">
    <property type="entry name" value="GATASE"/>
</dbReference>
<keyword evidence="3" id="KW-0456">Lyase</keyword>
<dbReference type="PROSITE" id="PS51273">
    <property type="entry name" value="GATASE_TYPE_1"/>
    <property type="match status" value="1"/>
</dbReference>
<dbReference type="KEGG" id="pprf:DPRO_1793"/>
<dbReference type="InterPro" id="IPR006221">
    <property type="entry name" value="TrpG/PapA_dom"/>
</dbReference>
<dbReference type="PANTHER" id="PTHR43418">
    <property type="entry name" value="MULTIFUNCTIONAL TRYPTOPHAN BIOSYNTHESIS PROTEIN-RELATED"/>
    <property type="match status" value="1"/>
</dbReference>
<sequence length="190" mass="20702">MPASIKYGTGETMRILLIDNNDSFTRNLEHLLATAIKDARIAVVSYDKFNLPEPNHYDLVVISPGPGTPADYPGYEHIIDSGRPVLGICLGMQLLNEHFGGETARLEGCVHGKTDSILWNGKQETVARYHSLHVSRVGDGLEVLCQNGSGVPMALGNKANRVMGYQFHPESFMTENGGTFIVDALAYLGL</sequence>
<dbReference type="GO" id="GO:0000162">
    <property type="term" value="P:L-tryptophan biosynthetic process"/>
    <property type="evidence" value="ECO:0007669"/>
    <property type="project" value="TreeGrafter"/>
</dbReference>
<keyword evidence="1" id="KW-0315">Glutamine amidotransferase</keyword>
<reference evidence="4" key="1">
    <citation type="submission" date="2017-09" db="EMBL/GenBank/DDBJ databases">
        <authorList>
            <person name="Regsiter A."/>
            <person name="William W."/>
        </authorList>
    </citation>
    <scope>NUCLEOTIDE SEQUENCE [LARGE SCALE GENOMIC DNA]</scope>
    <source>
        <strain evidence="4">500-1</strain>
    </source>
</reference>
<dbReference type="Proteomes" id="UP000219215">
    <property type="component" value="Chromosome DPRO"/>
</dbReference>
<protein>
    <submittedName>
        <fullName evidence="3">Anthranilate synthase component II</fullName>
        <ecNumber evidence="3">4.1.3.27</ecNumber>
    </submittedName>
</protein>
<dbReference type="InterPro" id="IPR029062">
    <property type="entry name" value="Class_I_gatase-like"/>
</dbReference>
<evidence type="ECO:0000313" key="3">
    <source>
        <dbReference type="EMBL" id="SOB58693.1"/>
    </source>
</evidence>